<dbReference type="RefSeq" id="WP_080176043.1">
    <property type="nucleotide sequence ID" value="NZ_AP024857.1"/>
</dbReference>
<dbReference type="EMBL" id="FUWP01000025">
    <property type="protein sequence ID" value="SKA52693.1"/>
    <property type="molecule type" value="Genomic_DNA"/>
</dbReference>
<evidence type="ECO:0000313" key="2">
    <source>
        <dbReference type="Proteomes" id="UP000191116"/>
    </source>
</evidence>
<evidence type="ECO:0000313" key="1">
    <source>
        <dbReference type="EMBL" id="SKA52693.1"/>
    </source>
</evidence>
<name>A0A1T4UJ40_9GAMM</name>
<gene>
    <name evidence="1" type="ORF">CZ814_03328</name>
</gene>
<accession>A0A1T4UJ40</accession>
<sequence>MSNKKSLRKLNDRLKDALLEMAQLEDTANAGNVRHQLKPMAFEVAQKSAQHPAVELINSSIIQFKNQYGKEPETIRIPPAILKQLLDLLPDEDQKLFWVAPIKKLGGLIVDVSEDGTLVIQ</sequence>
<protein>
    <submittedName>
        <fullName evidence="1">Uncharacterized protein</fullName>
    </submittedName>
</protein>
<dbReference type="Proteomes" id="UP000191116">
    <property type="component" value="Unassembled WGS sequence"/>
</dbReference>
<proteinExistence type="predicted"/>
<dbReference type="AlphaFoldDB" id="A0A1T4UJ40"/>
<organism evidence="1 2">
    <name type="scientific">Photobacterium toruni</name>
    <dbReference type="NCBI Taxonomy" id="1935446"/>
    <lineage>
        <taxon>Bacteria</taxon>
        <taxon>Pseudomonadati</taxon>
        <taxon>Pseudomonadota</taxon>
        <taxon>Gammaproteobacteria</taxon>
        <taxon>Vibrionales</taxon>
        <taxon>Vibrionaceae</taxon>
        <taxon>Photobacterium</taxon>
    </lineage>
</organism>
<reference evidence="1 2" key="1">
    <citation type="submission" date="2017-02" db="EMBL/GenBank/DDBJ databases">
        <authorList>
            <person name="Peterson S.W."/>
        </authorList>
    </citation>
    <scope>NUCLEOTIDE SEQUENCE [LARGE SCALE GENOMIC DNA]</scope>
    <source>
        <strain evidence="1 2">CECT 9189</strain>
    </source>
</reference>